<evidence type="ECO:0000256" key="4">
    <source>
        <dbReference type="ARBA" id="ARBA00022490"/>
    </source>
</evidence>
<reference evidence="15" key="3">
    <citation type="submission" date="2025-09" db="UniProtKB">
        <authorList>
            <consortium name="Ensembl"/>
        </authorList>
    </citation>
    <scope>IDENTIFICATION</scope>
</reference>
<evidence type="ECO:0000256" key="13">
    <source>
        <dbReference type="RuleBase" id="RU046415"/>
    </source>
</evidence>
<dbReference type="InterPro" id="IPR000980">
    <property type="entry name" value="SH2"/>
</dbReference>
<dbReference type="AlphaFoldDB" id="A0AAY4A6N1"/>
<comment type="subcellular location">
    <subcellularLocation>
        <location evidence="2 13">Cytoplasm</location>
    </subcellularLocation>
    <subcellularLocation>
        <location evidence="1 13">Nucleus</location>
    </subcellularLocation>
</comment>
<dbReference type="GO" id="GO:0005737">
    <property type="term" value="C:cytoplasm"/>
    <property type="evidence" value="ECO:0007669"/>
    <property type="project" value="UniProtKB-SubCell"/>
</dbReference>
<sequence length="791" mass="91146">MALWNRIQQLEPVYRQKVHELYDRDEFPMEVRHYLAPWIESQTWDHAAQDQNQAVLLFQVLLENLDNQYSRFVQEGREESFLLQCNFRRFKHNFQRYQEEPTTLASIILWFLRKEKEILDTVELSQQVQTLQVQQTSMDTDHQRNLQRRVEDIQNKVQVMDHTIKCLEEQQDEFDFKYQTHQMEGTIHEADKILQQMLNRLDHSRKSLLLALRELLTLVEEVTSLFVEEELVGWSRRQQKACIGAPEDTSLLVLEEWMTALAQALFQVKSFLMKLDELSGKVTYEKDPVLAHNLYLKQRTDNLLTRLLKSAFVVESQPTMPQGKGPLVLRTGIQFSVKTRLLVKIPELNHEMKVTVTVDKEAPQFKGYRRFNILGTNTKALNMTESMNGGFVADFRHLTLREKKFGAGGRSSTDLSLSVTEELHIINFETEFKLHDLSVKLETCSLPVVIISNSSQQQSAWASVLWFNMLCNDAKNVLFFAGSVQAPWSQLAEMLSWQFLSVAGRGLDADQLDMIANKLFGKQQSFESCYLSWPKFNKESVAENNFTFWVWFDGILGLVKTFLAEIWKDGSVIGFVSKAREKSLLKRKQDGTFLVRFSESFKDGGVTFSWAETDANGRVRVRSVQPFTRTDLTQIPFVEIIRNFQILEVGNVPENPLRFLYPGIPKDSAFGKYYTEKSGEQSPYFKYIKTKLMFVSKESGTAGLFEGEISHPMNDPCMLQNLEATVQTPFPEDVMLNDRPLPSPLDLGLCLDETETDQDILNDGAFSDFLLNPSFPLTPDSLGPPELTLNF</sequence>
<dbReference type="Pfam" id="PF00017">
    <property type="entry name" value="SH2"/>
    <property type="match status" value="1"/>
</dbReference>
<dbReference type="InterPro" id="IPR008967">
    <property type="entry name" value="p53-like_TF_DNA-bd_sf"/>
</dbReference>
<evidence type="ECO:0000256" key="12">
    <source>
        <dbReference type="PROSITE-ProRule" id="PRU00191"/>
    </source>
</evidence>
<dbReference type="RefSeq" id="XP_028819840.1">
    <property type="nucleotide sequence ID" value="XM_028964007.1"/>
</dbReference>
<comment type="similarity">
    <text evidence="3 13">Belongs to the transcription factor STAT family.</text>
</comment>
<dbReference type="Proteomes" id="UP000694580">
    <property type="component" value="Chromosome 2"/>
</dbReference>
<accession>A0AAY4A6N1</accession>
<dbReference type="InterPro" id="IPR036535">
    <property type="entry name" value="STAT_N_sf"/>
</dbReference>
<keyword evidence="10 13" id="KW-0804">Transcription</keyword>
<dbReference type="Gene3D" id="1.20.1050.20">
    <property type="entry name" value="STAT transcription factor, all-alpha domain"/>
    <property type="match status" value="1"/>
</dbReference>
<dbReference type="GeneTree" id="ENSGT01050000244905"/>
<dbReference type="FunFam" id="1.10.238.10:FF:000012">
    <property type="entry name" value="Signal transducer and activator of transcription"/>
    <property type="match status" value="1"/>
</dbReference>
<dbReference type="InterPro" id="IPR001217">
    <property type="entry name" value="STAT"/>
</dbReference>
<dbReference type="PANTHER" id="PTHR11801">
    <property type="entry name" value="SIGNAL TRANSDUCER AND ACTIVATOR OF TRANSCRIPTION"/>
    <property type="match status" value="1"/>
</dbReference>
<protein>
    <recommendedName>
        <fullName evidence="13">Signal transducer and activator of transcription</fullName>
    </recommendedName>
</protein>
<evidence type="ECO:0000259" key="14">
    <source>
        <dbReference type="PROSITE" id="PS50001"/>
    </source>
</evidence>
<dbReference type="FunFam" id="3.30.505.10:FF:000003">
    <property type="entry name" value="Signal transducer and activator of transcription"/>
    <property type="match status" value="1"/>
</dbReference>
<dbReference type="Pfam" id="PF02864">
    <property type="entry name" value="STAT_bind"/>
    <property type="match status" value="1"/>
</dbReference>
<dbReference type="InterPro" id="IPR012345">
    <property type="entry name" value="STAT_TF_DNA-bd_N"/>
</dbReference>
<dbReference type="GeneID" id="114770239"/>
<dbReference type="GO" id="GO:0003677">
    <property type="term" value="F:DNA binding"/>
    <property type="evidence" value="ECO:0007669"/>
    <property type="project" value="UniProtKB-KW"/>
</dbReference>
<dbReference type="SUPFAM" id="SSF47655">
    <property type="entry name" value="STAT"/>
    <property type="match status" value="1"/>
</dbReference>
<dbReference type="InterPro" id="IPR013800">
    <property type="entry name" value="STAT_TF_alpha"/>
</dbReference>
<evidence type="ECO:0000313" key="16">
    <source>
        <dbReference type="Proteomes" id="UP000694580"/>
    </source>
</evidence>
<evidence type="ECO:0000256" key="1">
    <source>
        <dbReference type="ARBA" id="ARBA00004123"/>
    </source>
</evidence>
<evidence type="ECO:0000256" key="8">
    <source>
        <dbReference type="ARBA" id="ARBA00023125"/>
    </source>
</evidence>
<evidence type="ECO:0000313" key="15">
    <source>
        <dbReference type="Ensembl" id="ENSDCDP00010004843.1"/>
    </source>
</evidence>
<dbReference type="GO" id="GO:0019221">
    <property type="term" value="P:cytokine-mediated signaling pathway"/>
    <property type="evidence" value="ECO:0007669"/>
    <property type="project" value="UniProtKB-ARBA"/>
</dbReference>
<dbReference type="FunFam" id="1.20.1050.20:FF:000001">
    <property type="entry name" value="Signal transducer and activator of transcription"/>
    <property type="match status" value="1"/>
</dbReference>
<evidence type="ECO:0000256" key="6">
    <source>
        <dbReference type="ARBA" id="ARBA00022999"/>
    </source>
</evidence>
<dbReference type="InterPro" id="IPR036860">
    <property type="entry name" value="SH2_dom_sf"/>
</dbReference>
<reference evidence="15" key="2">
    <citation type="submission" date="2025-08" db="UniProtKB">
        <authorList>
            <consortium name="Ensembl"/>
        </authorList>
    </citation>
    <scope>IDENTIFICATION</scope>
</reference>
<proteinExistence type="inferred from homology"/>
<keyword evidence="11 13" id="KW-0539">Nucleus</keyword>
<feature type="domain" description="SH2" evidence="14">
    <location>
        <begin position="567"/>
        <end position="713"/>
    </location>
</feature>
<dbReference type="InterPro" id="IPR013801">
    <property type="entry name" value="STAT_TF_DNA-bd"/>
</dbReference>
<dbReference type="Gene3D" id="1.10.532.10">
    <property type="entry name" value="STAT transcription factor, N-terminal domain"/>
    <property type="match status" value="1"/>
</dbReference>
<evidence type="ECO:0000256" key="5">
    <source>
        <dbReference type="ARBA" id="ARBA00022553"/>
    </source>
</evidence>
<keyword evidence="9 13" id="KW-0010">Activator</keyword>
<dbReference type="Ensembl" id="ENSDCDT00010005007.1">
    <property type="protein sequence ID" value="ENSDCDP00010004843.1"/>
    <property type="gene ID" value="ENSDCDG00010002119.1"/>
</dbReference>
<keyword evidence="7 13" id="KW-0805">Transcription regulation</keyword>
<evidence type="ECO:0000256" key="11">
    <source>
        <dbReference type="ARBA" id="ARBA00023242"/>
    </source>
</evidence>
<dbReference type="SUPFAM" id="SSF49417">
    <property type="entry name" value="p53-like transcription factors"/>
    <property type="match status" value="1"/>
</dbReference>
<dbReference type="SUPFAM" id="SSF48092">
    <property type="entry name" value="Transcription factor STAT-4 N-domain"/>
    <property type="match status" value="1"/>
</dbReference>
<dbReference type="Gene3D" id="1.10.238.10">
    <property type="entry name" value="EF-hand"/>
    <property type="match status" value="1"/>
</dbReference>
<evidence type="ECO:0000256" key="2">
    <source>
        <dbReference type="ARBA" id="ARBA00004496"/>
    </source>
</evidence>
<keyword evidence="5 13" id="KW-0597">Phosphoprotein</keyword>
<dbReference type="GO" id="GO:0005634">
    <property type="term" value="C:nucleus"/>
    <property type="evidence" value="ECO:0007669"/>
    <property type="project" value="UniProtKB-SubCell"/>
</dbReference>
<dbReference type="Pfam" id="PF21354">
    <property type="entry name" value="STAT_linker"/>
    <property type="match status" value="1"/>
</dbReference>
<dbReference type="InterPro" id="IPR013799">
    <property type="entry name" value="STAT_TF_prot_interaction"/>
</dbReference>
<keyword evidence="16" id="KW-1185">Reference proteome</keyword>
<evidence type="ECO:0000256" key="3">
    <source>
        <dbReference type="ARBA" id="ARBA00005586"/>
    </source>
</evidence>
<dbReference type="PROSITE" id="PS50001">
    <property type="entry name" value="SH2"/>
    <property type="match status" value="1"/>
</dbReference>
<dbReference type="Gene3D" id="3.30.505.10">
    <property type="entry name" value="SH2 domain"/>
    <property type="match status" value="1"/>
</dbReference>
<dbReference type="Pfam" id="PF02865">
    <property type="entry name" value="STAT_int"/>
    <property type="match status" value="1"/>
</dbReference>
<dbReference type="RefSeq" id="XP_028819831.1">
    <property type="nucleotide sequence ID" value="XM_028963998.1"/>
</dbReference>
<organism evidence="15 16">
    <name type="scientific">Denticeps clupeoides</name>
    <name type="common">denticle herring</name>
    <dbReference type="NCBI Taxonomy" id="299321"/>
    <lineage>
        <taxon>Eukaryota</taxon>
        <taxon>Metazoa</taxon>
        <taxon>Chordata</taxon>
        <taxon>Craniata</taxon>
        <taxon>Vertebrata</taxon>
        <taxon>Euteleostomi</taxon>
        <taxon>Actinopterygii</taxon>
        <taxon>Neopterygii</taxon>
        <taxon>Teleostei</taxon>
        <taxon>Clupei</taxon>
        <taxon>Clupeiformes</taxon>
        <taxon>Denticipitoidei</taxon>
        <taxon>Denticipitidae</taxon>
        <taxon>Denticeps</taxon>
    </lineage>
</organism>
<keyword evidence="8 13" id="KW-0238">DNA-binding</keyword>
<name>A0AAY4A6N1_9TELE</name>
<reference evidence="15 16" key="1">
    <citation type="submission" date="2020-06" db="EMBL/GenBank/DDBJ databases">
        <authorList>
            <consortium name="Wellcome Sanger Institute Data Sharing"/>
        </authorList>
    </citation>
    <scope>NUCLEOTIDE SEQUENCE [LARGE SCALE GENOMIC DNA]</scope>
</reference>
<dbReference type="InterPro" id="IPR048988">
    <property type="entry name" value="STAT_linker"/>
</dbReference>
<dbReference type="FunFam" id="2.60.40.630:FF:000001">
    <property type="entry name" value="Signal transducer and activator of transcription"/>
    <property type="match status" value="1"/>
</dbReference>
<dbReference type="SUPFAM" id="SSF55550">
    <property type="entry name" value="SH2 domain"/>
    <property type="match status" value="1"/>
</dbReference>
<dbReference type="InterPro" id="IPR015988">
    <property type="entry name" value="STAT_TF_CC"/>
</dbReference>
<keyword evidence="4 13" id="KW-0963">Cytoplasm</keyword>
<dbReference type="GO" id="GO:0006955">
    <property type="term" value="P:immune response"/>
    <property type="evidence" value="ECO:0007669"/>
    <property type="project" value="UniProtKB-ARBA"/>
</dbReference>
<dbReference type="GO" id="GO:0003700">
    <property type="term" value="F:DNA-binding transcription factor activity"/>
    <property type="evidence" value="ECO:0007669"/>
    <property type="project" value="InterPro"/>
</dbReference>
<evidence type="ECO:0000256" key="10">
    <source>
        <dbReference type="ARBA" id="ARBA00023163"/>
    </source>
</evidence>
<dbReference type="SMART" id="SM00964">
    <property type="entry name" value="STAT_int"/>
    <property type="match status" value="1"/>
</dbReference>
<keyword evidence="6 12" id="KW-0727">SH2 domain</keyword>
<dbReference type="Gene3D" id="2.60.40.630">
    <property type="entry name" value="STAT transcription factor, DNA-binding domain"/>
    <property type="match status" value="1"/>
</dbReference>
<evidence type="ECO:0000256" key="7">
    <source>
        <dbReference type="ARBA" id="ARBA00023015"/>
    </source>
</evidence>
<dbReference type="RefSeq" id="XP_028819824.1">
    <property type="nucleotide sequence ID" value="XM_028963991.1"/>
</dbReference>
<gene>
    <name evidence="15" type="primary">STAT2</name>
</gene>
<evidence type="ECO:0000256" key="9">
    <source>
        <dbReference type="ARBA" id="ARBA00023159"/>
    </source>
</evidence>
<dbReference type="Pfam" id="PF01017">
    <property type="entry name" value="STAT_alpha"/>
    <property type="match status" value="1"/>
</dbReference>